<accession>A0A6H9WRB2</accession>
<name>A0A6H9WRB2_9MICO</name>
<evidence type="ECO:0000313" key="1">
    <source>
        <dbReference type="EMBL" id="KAB1648854.1"/>
    </source>
</evidence>
<keyword evidence="2" id="KW-1185">Reference proteome</keyword>
<dbReference type="Proteomes" id="UP000431744">
    <property type="component" value="Unassembled WGS sequence"/>
</dbReference>
<proteinExistence type="predicted"/>
<organism evidence="1 2">
    <name type="scientific">Pseudoclavibacter endophyticus</name>
    <dbReference type="NCBI Taxonomy" id="1778590"/>
    <lineage>
        <taxon>Bacteria</taxon>
        <taxon>Bacillati</taxon>
        <taxon>Actinomycetota</taxon>
        <taxon>Actinomycetes</taxon>
        <taxon>Micrococcales</taxon>
        <taxon>Microbacteriaceae</taxon>
        <taxon>Pseudoclavibacter</taxon>
    </lineage>
</organism>
<protein>
    <submittedName>
        <fullName evidence="1">Uncharacterized protein</fullName>
    </submittedName>
</protein>
<dbReference type="OrthoDB" id="5067540at2"/>
<dbReference type="EMBL" id="WBJY01000001">
    <property type="protein sequence ID" value="KAB1648854.1"/>
    <property type="molecule type" value="Genomic_DNA"/>
</dbReference>
<gene>
    <name evidence="1" type="ORF">F8O04_00675</name>
</gene>
<comment type="caution">
    <text evidence="1">The sequence shown here is derived from an EMBL/GenBank/DDBJ whole genome shotgun (WGS) entry which is preliminary data.</text>
</comment>
<dbReference type="RefSeq" id="WP_158027408.1">
    <property type="nucleotide sequence ID" value="NZ_BMHG01000001.1"/>
</dbReference>
<dbReference type="AlphaFoldDB" id="A0A6H9WRB2"/>
<reference evidence="1 2" key="1">
    <citation type="submission" date="2019-09" db="EMBL/GenBank/DDBJ databases">
        <title>Phylogeny of genus Pseudoclavibacter and closely related genus.</title>
        <authorList>
            <person name="Li Y."/>
        </authorList>
    </citation>
    <scope>NUCLEOTIDE SEQUENCE [LARGE SCALE GENOMIC DNA]</scope>
    <source>
        <strain evidence="1 2">EGI 60007</strain>
    </source>
</reference>
<evidence type="ECO:0000313" key="2">
    <source>
        <dbReference type="Proteomes" id="UP000431744"/>
    </source>
</evidence>
<sequence length="201" mass="22031">MRNPDDYAERDRLARELVALAKSGHAGADQVLLMAMLPRVVHLTRTCRGLRNLPLRDAQAIALGAMWEAIRVHPESQTTAILHRLGMDALAIVTRTHSSHVTSPELTTDPETMTRLREAEEPAPGAVDELAAVLRWGLESNAITSEDVRVIAAVDLGAKGDRERLAHELGIGDASIVRRAHRVRARLKQAVAAEVERLGSW</sequence>